<evidence type="ECO:0000313" key="3">
    <source>
        <dbReference type="Proteomes" id="UP001364472"/>
    </source>
</evidence>
<reference evidence="2 3" key="1">
    <citation type="journal article" date="2016" name="Antonie Van Leeuwenhoek">
        <title>Denitratimonas tolerans gen. nov., sp. nov., a denitrifying bacterium isolated from a bioreactor for tannery wastewater treatment.</title>
        <authorList>
            <person name="Han S.I."/>
            <person name="Kim J.O."/>
            <person name="Lee Y.R."/>
            <person name="Ekpeghere K.I."/>
            <person name="Koh S.C."/>
            <person name="Whang K.S."/>
        </authorList>
    </citation>
    <scope>NUCLEOTIDE SEQUENCE [LARGE SCALE GENOMIC DNA]</scope>
    <source>
        <strain evidence="2 3">KACC 17565</strain>
    </source>
</reference>
<proteinExistence type="predicted"/>
<evidence type="ECO:0000256" key="1">
    <source>
        <dbReference type="SAM" id="MobiDB-lite"/>
    </source>
</evidence>
<feature type="compositionally biased region" description="Polar residues" evidence="1">
    <location>
        <begin position="14"/>
        <end position="24"/>
    </location>
</feature>
<keyword evidence="3" id="KW-1185">Reference proteome</keyword>
<dbReference type="Gene3D" id="2.180.10.10">
    <property type="entry name" value="RHS repeat-associated core"/>
    <property type="match status" value="3"/>
</dbReference>
<protein>
    <submittedName>
        <fullName evidence="2">RHS repeat-associated core domain-containing protein</fullName>
    </submittedName>
</protein>
<dbReference type="EMBL" id="JBBDHC010000011">
    <property type="protein sequence ID" value="MEJ1249786.1"/>
    <property type="molecule type" value="Genomic_DNA"/>
</dbReference>
<evidence type="ECO:0000313" key="2">
    <source>
        <dbReference type="EMBL" id="MEJ1249786.1"/>
    </source>
</evidence>
<dbReference type="NCBIfam" id="TIGR03696">
    <property type="entry name" value="Rhs_assc_core"/>
    <property type="match status" value="1"/>
</dbReference>
<dbReference type="NCBIfam" id="TIGR01643">
    <property type="entry name" value="YD_repeat_2x"/>
    <property type="match status" value="1"/>
</dbReference>
<dbReference type="InterPro" id="IPR006530">
    <property type="entry name" value="YD"/>
</dbReference>
<dbReference type="AlphaFoldDB" id="A0AAW9R590"/>
<dbReference type="InterPro" id="IPR050708">
    <property type="entry name" value="T6SS_VgrG/RHS"/>
</dbReference>
<feature type="region of interest" description="Disordered" evidence="1">
    <location>
        <begin position="1"/>
        <end position="24"/>
    </location>
</feature>
<dbReference type="PANTHER" id="PTHR32305">
    <property type="match status" value="1"/>
</dbReference>
<sequence>MQRTDGMAGRNIPQKGNTITQDGNTFGWSVAPADFDIFARPTRITRTGSATRVEKIAYHDNTARWVLGQMEKRTCLSTTTGGTGCTNTAVAQTTFDPVTALPLIHAAYGQVLQTLTWHADGSLHTSTDGNGHTTTFTDWYRGVPRHIRHPATAEAPAGATQTAIVSTRGEITRITDELGYATNYGYDPMGRLSSITWPAGDSTAWTPTSRSFAPLASDDTDAGIPAGRWRLAETTGTHSRDTFYDALWRPVLTRERDTASSATTRYVKRAFDSQGRETFASYPSTGSSPATGITTQYDALGRTRKTQANSELGILTTEISYLPGNQVAVIDPRGHVTTTSHQTFDEPDYRLPLSVAAPEGVTTTYTRDAYGKPLTLTRSGSYTPPGGGPESLSLTRRYLYDSQQRLCKTIEPDAGISLFLYDAAGNLAWRATGQNTLTSTTSCQTGSVGPSKRSAHVHDARNRLIAIDHPGSTEDVGFTYHPDGALHTATTGTLSATAPLAWSSRTSEWTYGYNKRRLPTTESLHLPPENRTFGLTRGYTALGHDASLTYPDTAPGTALSLAFAPNALGQPTQAGSHATSATYHPNGQIKGFSYGNGLKRSVTQNARGLPSRILDQYSGGARLDHALTYDPNANLAGLVDGLAGAQESRTFQYDARDRLIQTSATPSAGSYAETWAYDPLDRIRRVVQPGRDWRYHYDAGTFRLHEIKNPASAPQRSYAWNTRGEWTTRTWHSAGNPGFTPPTIFRNGFEEDLISTPHGYVFDNAGRLVNANGITHRYDAHGRRVVTTEPQWGTRLQVYDRSGALRYAEDSASNERTEYVHLSGQLVGERSRPLNATTPILRYLHSDQRGTPSVKTASNRDVIYRSWNDAYGEPHDHLWRDGPGFTGHAMDPANQLVYMQQRYHDPETGFISPDPVSADHGSFNRYWYANNNPYTLVDPDGKFPQLLGAIITGAVIGATVDVVAQQFVNGLGSNIDTTSVYVSAGVGAATGGVGAIYANAARIGMIAGKPITTIQAVARTAGTNGAIGAAGSAVDSVAHGEAPSATSMAISGAATMGMSAAAGRISNATAIKLENISGAAVNTPAGIGGSVARSTASAQRAAASQSASASFAEFSVDVIGSAAQRKIEEKK</sequence>
<dbReference type="PANTHER" id="PTHR32305:SF15">
    <property type="entry name" value="PROTEIN RHSA-RELATED"/>
    <property type="match status" value="1"/>
</dbReference>
<organism evidence="2 3">
    <name type="scientific">Denitratimonas tolerans</name>
    <dbReference type="NCBI Taxonomy" id="1338420"/>
    <lineage>
        <taxon>Bacteria</taxon>
        <taxon>Pseudomonadati</taxon>
        <taxon>Pseudomonadota</taxon>
        <taxon>Gammaproteobacteria</taxon>
        <taxon>Lysobacterales</taxon>
        <taxon>Lysobacteraceae</taxon>
        <taxon>Denitratimonas</taxon>
    </lineage>
</organism>
<name>A0AAW9R590_9GAMM</name>
<accession>A0AAW9R590</accession>
<gene>
    <name evidence="2" type="ORF">WB794_08900</name>
</gene>
<dbReference type="Proteomes" id="UP001364472">
    <property type="component" value="Unassembled WGS sequence"/>
</dbReference>
<dbReference type="Pfam" id="PF05593">
    <property type="entry name" value="RHS_repeat"/>
    <property type="match status" value="1"/>
</dbReference>
<dbReference type="InterPro" id="IPR022385">
    <property type="entry name" value="Rhs_assc_core"/>
</dbReference>
<dbReference type="InterPro" id="IPR031325">
    <property type="entry name" value="RHS_repeat"/>
</dbReference>
<comment type="caution">
    <text evidence="2">The sequence shown here is derived from an EMBL/GenBank/DDBJ whole genome shotgun (WGS) entry which is preliminary data.</text>
</comment>
<dbReference type="RefSeq" id="WP_337335503.1">
    <property type="nucleotide sequence ID" value="NZ_JBBDHC010000011.1"/>
</dbReference>